<evidence type="ECO:0000256" key="1">
    <source>
        <dbReference type="ARBA" id="ARBA00022536"/>
    </source>
</evidence>
<keyword evidence="1" id="KW-0245">EGF-like domain</keyword>
<keyword evidence="5" id="KW-0472">Membrane</keyword>
<keyword evidence="5" id="KW-0812">Transmembrane</keyword>
<dbReference type="PANTHER" id="PTHR11219">
    <property type="entry name" value="TENEURIN AND N-ACETYLGLUCOSAMINE-1-PHOSPHODIESTER ALPHA-N-ACETYLGLUCOSAMINIDASE"/>
    <property type="match status" value="1"/>
</dbReference>
<dbReference type="InterPro" id="IPR051216">
    <property type="entry name" value="Teneurin"/>
</dbReference>
<keyword evidence="2" id="KW-0677">Repeat</keyword>
<dbReference type="PANTHER" id="PTHR11219:SF69">
    <property type="entry name" value="TENEURIN-A"/>
    <property type="match status" value="1"/>
</dbReference>
<feature type="non-terminal residue" evidence="6">
    <location>
        <position position="126"/>
    </location>
</feature>
<evidence type="ECO:0000256" key="3">
    <source>
        <dbReference type="ARBA" id="ARBA00023157"/>
    </source>
</evidence>
<evidence type="ECO:0008006" key="7">
    <source>
        <dbReference type="Google" id="ProtNLM"/>
    </source>
</evidence>
<evidence type="ECO:0000256" key="2">
    <source>
        <dbReference type="ARBA" id="ARBA00022737"/>
    </source>
</evidence>
<dbReference type="GO" id="GO:0008045">
    <property type="term" value="P:motor neuron axon guidance"/>
    <property type="evidence" value="ECO:0007669"/>
    <property type="project" value="TreeGrafter"/>
</dbReference>
<organism evidence="6">
    <name type="scientific">Clastoptera arizonana</name>
    <name type="common">Arizona spittle bug</name>
    <dbReference type="NCBI Taxonomy" id="38151"/>
    <lineage>
        <taxon>Eukaryota</taxon>
        <taxon>Metazoa</taxon>
        <taxon>Ecdysozoa</taxon>
        <taxon>Arthropoda</taxon>
        <taxon>Hexapoda</taxon>
        <taxon>Insecta</taxon>
        <taxon>Pterygota</taxon>
        <taxon>Neoptera</taxon>
        <taxon>Paraneoptera</taxon>
        <taxon>Hemiptera</taxon>
        <taxon>Auchenorrhyncha</taxon>
        <taxon>Cercopoidea</taxon>
        <taxon>Clastopteridae</taxon>
        <taxon>Clastoptera</taxon>
    </lineage>
</organism>
<evidence type="ECO:0000313" key="6">
    <source>
        <dbReference type="EMBL" id="JAS19843.1"/>
    </source>
</evidence>
<sequence>TQTAGGGVLVSAPSAPPVVMPVFPLRPSNPGPQYSPYSPSRFHIDKRCQHKCSWKCCSIALILLSVVLTAMLAYFGAVNSMRTNLDPSSCILVEDAKVIATDDQMAHDATVSSQSPTEESLPTSTA</sequence>
<gene>
    <name evidence="6" type="ORF">g.45318</name>
</gene>
<evidence type="ECO:0000256" key="5">
    <source>
        <dbReference type="SAM" id="Phobius"/>
    </source>
</evidence>
<dbReference type="AlphaFoldDB" id="A0A1B6D2K4"/>
<feature type="transmembrane region" description="Helical" evidence="5">
    <location>
        <begin position="56"/>
        <end position="77"/>
    </location>
</feature>
<feature type="region of interest" description="Disordered" evidence="4">
    <location>
        <begin position="104"/>
        <end position="126"/>
    </location>
</feature>
<accession>A0A1B6D2K4</accession>
<keyword evidence="5" id="KW-1133">Transmembrane helix</keyword>
<reference evidence="6" key="1">
    <citation type="submission" date="2015-12" db="EMBL/GenBank/DDBJ databases">
        <title>De novo transcriptome assembly of four potential Pierce s Disease insect vectors from Arizona vineyards.</title>
        <authorList>
            <person name="Tassone E.E."/>
        </authorList>
    </citation>
    <scope>NUCLEOTIDE SEQUENCE</scope>
</reference>
<keyword evidence="3" id="KW-1015">Disulfide bond</keyword>
<proteinExistence type="predicted"/>
<feature type="non-terminal residue" evidence="6">
    <location>
        <position position="1"/>
    </location>
</feature>
<name>A0A1B6D2K4_9HEMI</name>
<feature type="compositionally biased region" description="Polar residues" evidence="4">
    <location>
        <begin position="110"/>
        <end position="126"/>
    </location>
</feature>
<evidence type="ECO:0000256" key="4">
    <source>
        <dbReference type="SAM" id="MobiDB-lite"/>
    </source>
</evidence>
<protein>
    <recommendedName>
        <fullName evidence="7">Teneurin N-terminal domain-containing protein</fullName>
    </recommendedName>
</protein>
<dbReference type="EMBL" id="GEDC01017455">
    <property type="protein sequence ID" value="JAS19843.1"/>
    <property type="molecule type" value="Transcribed_RNA"/>
</dbReference>